<dbReference type="SUPFAM" id="SSF50494">
    <property type="entry name" value="Trypsin-like serine proteases"/>
    <property type="match status" value="1"/>
</dbReference>
<keyword evidence="1" id="KW-0472">Membrane</keyword>
<evidence type="ECO:0000256" key="1">
    <source>
        <dbReference type="SAM" id="Phobius"/>
    </source>
</evidence>
<accession>A0A1G2CX05</accession>
<keyword evidence="1" id="KW-1133">Transmembrane helix</keyword>
<dbReference type="Gene3D" id="2.40.10.120">
    <property type="match status" value="1"/>
</dbReference>
<organism evidence="2 3">
    <name type="scientific">Candidatus Lloydbacteria bacterium RIFCSPHIGHO2_01_FULL_49_22</name>
    <dbReference type="NCBI Taxonomy" id="1798658"/>
    <lineage>
        <taxon>Bacteria</taxon>
        <taxon>Candidatus Lloydiibacteriota</taxon>
    </lineage>
</organism>
<sequence length="303" mass="31796">MDELNNKQMILLTMLTSFVVSVGTGVITVAMLEEAPPTLTQTVNRVVERTIERVVTGSSTPESSTVRPVTTITKEVTIYAKEDDFIVAAVEKNQPRIALIFAAAEATGTPPLATGFVVSRDGVIVADQKSISVESVVLASYRITIGERSYLAVPIKHDAIGKTPLALLKISDTIPSDIFDSVTFGRQTDAKIAQTIIALGGADGAGVFKGTLSKFHYTKSESTTTPDHVTAIDTNPKIPEDYAGALVVNLDAQAVGIVVNPLVGTGLAIYPASRILELVTAVSSGVAQSTPTSGEPKDIVSAS</sequence>
<dbReference type="InterPro" id="IPR009003">
    <property type="entry name" value="Peptidase_S1_PA"/>
</dbReference>
<dbReference type="EMBL" id="MHLI01000015">
    <property type="protein sequence ID" value="OGZ05230.1"/>
    <property type="molecule type" value="Genomic_DNA"/>
</dbReference>
<evidence type="ECO:0008006" key="4">
    <source>
        <dbReference type="Google" id="ProtNLM"/>
    </source>
</evidence>
<feature type="transmembrane region" description="Helical" evidence="1">
    <location>
        <begin position="12"/>
        <end position="32"/>
    </location>
</feature>
<reference evidence="2 3" key="1">
    <citation type="journal article" date="2016" name="Nat. Commun.">
        <title>Thousands of microbial genomes shed light on interconnected biogeochemical processes in an aquifer system.</title>
        <authorList>
            <person name="Anantharaman K."/>
            <person name="Brown C.T."/>
            <person name="Hug L.A."/>
            <person name="Sharon I."/>
            <person name="Castelle C.J."/>
            <person name="Probst A.J."/>
            <person name="Thomas B.C."/>
            <person name="Singh A."/>
            <person name="Wilkins M.J."/>
            <person name="Karaoz U."/>
            <person name="Brodie E.L."/>
            <person name="Williams K.H."/>
            <person name="Hubbard S.S."/>
            <person name="Banfield J.F."/>
        </authorList>
    </citation>
    <scope>NUCLEOTIDE SEQUENCE [LARGE SCALE GENOMIC DNA]</scope>
</reference>
<evidence type="ECO:0000313" key="3">
    <source>
        <dbReference type="Proteomes" id="UP000177122"/>
    </source>
</evidence>
<dbReference type="Proteomes" id="UP000177122">
    <property type="component" value="Unassembled WGS sequence"/>
</dbReference>
<gene>
    <name evidence="2" type="ORF">A2845_02845</name>
</gene>
<keyword evidence="1" id="KW-0812">Transmembrane</keyword>
<proteinExistence type="predicted"/>
<evidence type="ECO:0000313" key="2">
    <source>
        <dbReference type="EMBL" id="OGZ05230.1"/>
    </source>
</evidence>
<dbReference type="AlphaFoldDB" id="A0A1G2CX05"/>
<protein>
    <recommendedName>
        <fullName evidence="4">Serine protease</fullName>
    </recommendedName>
</protein>
<name>A0A1G2CX05_9BACT</name>
<comment type="caution">
    <text evidence="2">The sequence shown here is derived from an EMBL/GenBank/DDBJ whole genome shotgun (WGS) entry which is preliminary data.</text>
</comment>